<evidence type="ECO:0000313" key="2">
    <source>
        <dbReference type="EMBL" id="JAH13499.1"/>
    </source>
</evidence>
<name>A0A0E9Q9R5_ANGAN</name>
<proteinExistence type="predicted"/>
<dbReference type="EMBL" id="GBXM01095078">
    <property type="protein sequence ID" value="JAH13499.1"/>
    <property type="molecule type" value="Transcribed_RNA"/>
</dbReference>
<organism evidence="2">
    <name type="scientific">Anguilla anguilla</name>
    <name type="common">European freshwater eel</name>
    <name type="synonym">Muraena anguilla</name>
    <dbReference type="NCBI Taxonomy" id="7936"/>
    <lineage>
        <taxon>Eukaryota</taxon>
        <taxon>Metazoa</taxon>
        <taxon>Chordata</taxon>
        <taxon>Craniata</taxon>
        <taxon>Vertebrata</taxon>
        <taxon>Euteleostomi</taxon>
        <taxon>Actinopterygii</taxon>
        <taxon>Neopterygii</taxon>
        <taxon>Teleostei</taxon>
        <taxon>Anguilliformes</taxon>
        <taxon>Anguillidae</taxon>
        <taxon>Anguilla</taxon>
    </lineage>
</organism>
<protein>
    <submittedName>
        <fullName evidence="2">Uncharacterized protein</fullName>
    </submittedName>
</protein>
<keyword evidence="1" id="KW-0812">Transmembrane</keyword>
<keyword evidence="1" id="KW-0472">Membrane</keyword>
<sequence length="44" mass="5490">MENIRVFSVLFFCSFLFFCCLKKFLFRFVDYLMYEQQGVILFKK</sequence>
<reference evidence="2" key="2">
    <citation type="journal article" date="2015" name="Fish Shellfish Immunol.">
        <title>Early steps in the European eel (Anguilla anguilla)-Vibrio vulnificus interaction in the gills: Role of the RtxA13 toxin.</title>
        <authorList>
            <person name="Callol A."/>
            <person name="Pajuelo D."/>
            <person name="Ebbesson L."/>
            <person name="Teles M."/>
            <person name="MacKenzie S."/>
            <person name="Amaro C."/>
        </authorList>
    </citation>
    <scope>NUCLEOTIDE SEQUENCE</scope>
</reference>
<reference evidence="2" key="1">
    <citation type="submission" date="2014-11" db="EMBL/GenBank/DDBJ databases">
        <authorList>
            <person name="Amaro Gonzalez C."/>
        </authorList>
    </citation>
    <scope>NUCLEOTIDE SEQUENCE</scope>
</reference>
<keyword evidence="1" id="KW-1133">Transmembrane helix</keyword>
<feature type="transmembrane region" description="Helical" evidence="1">
    <location>
        <begin position="6"/>
        <end position="25"/>
    </location>
</feature>
<accession>A0A0E9Q9R5</accession>
<evidence type="ECO:0000256" key="1">
    <source>
        <dbReference type="SAM" id="Phobius"/>
    </source>
</evidence>
<dbReference type="AlphaFoldDB" id="A0A0E9Q9R5"/>